<evidence type="ECO:0000313" key="1">
    <source>
        <dbReference type="EMBL" id="AYL98135.1"/>
    </source>
</evidence>
<dbReference type="AlphaFoldDB" id="A0A494W3P8"/>
<reference evidence="1 2" key="1">
    <citation type="submission" date="2018-10" db="EMBL/GenBank/DDBJ databases">
        <title>Genome sequencing of Mucilaginibacter sp. HYN0043.</title>
        <authorList>
            <person name="Kim M."/>
            <person name="Yi H."/>
        </authorList>
    </citation>
    <scope>NUCLEOTIDE SEQUENCE [LARGE SCALE GENOMIC DNA]</scope>
    <source>
        <strain evidence="1 2">HYN0043</strain>
    </source>
</reference>
<keyword evidence="2" id="KW-1185">Reference proteome</keyword>
<accession>A0A494W3P8</accession>
<dbReference type="Proteomes" id="UP000270046">
    <property type="component" value="Chromosome"/>
</dbReference>
<protein>
    <recommendedName>
        <fullName evidence="3">Outer membrane protein beta-barrel domain-containing protein</fullName>
    </recommendedName>
</protein>
<organism evidence="1 2">
    <name type="scientific">Mucilaginibacter celer</name>
    <dbReference type="NCBI Taxonomy" id="2305508"/>
    <lineage>
        <taxon>Bacteria</taxon>
        <taxon>Pseudomonadati</taxon>
        <taxon>Bacteroidota</taxon>
        <taxon>Sphingobacteriia</taxon>
        <taxon>Sphingobacteriales</taxon>
        <taxon>Sphingobacteriaceae</taxon>
        <taxon>Mucilaginibacter</taxon>
    </lineage>
</organism>
<dbReference type="KEGG" id="muh:HYN43_023865"/>
<dbReference type="OrthoDB" id="791021at2"/>
<gene>
    <name evidence="1" type="ORF">HYN43_023865</name>
</gene>
<evidence type="ECO:0008006" key="3">
    <source>
        <dbReference type="Google" id="ProtNLM"/>
    </source>
</evidence>
<dbReference type="EMBL" id="CP032869">
    <property type="protein sequence ID" value="AYL98135.1"/>
    <property type="molecule type" value="Genomic_DNA"/>
</dbReference>
<name>A0A494W3P8_9SPHI</name>
<sequence length="201" mass="22011">MAFKNGIDLSLKYEDYTKDKATKTLGLRLAYGFSAVKMAVHKKAGCSVNNSDTEIGISINPGVDVNSSNNKILGGDIALYQPVTNNLMATFSAGFTHMNRQYLSTYGLMDGNGNIYYNNNLTVRNIVPVKAGLRAFLGDVFYLGGEAGVAFASNRNTSFVYTPSLGFKLRNGLDIGAKYDNYSHRLIQDALSLKLGYRFKL</sequence>
<proteinExistence type="predicted"/>
<evidence type="ECO:0000313" key="2">
    <source>
        <dbReference type="Proteomes" id="UP000270046"/>
    </source>
</evidence>